<sequence length="276" mass="30947">MDKQQLSGTKDDPSYGPEYERTSLTQTPTSKTCQADIAGSRSVERNSERCVSEGSVDLFDGSPVDRHYASGSESSQQSNCLSDDGSFVWDVVEGYENDIGTLWNARRPTKRRIDSEQFHCHFDARSQATWLTIFDYEMFSGTQDSADGGIWLSPTFRLPLRCRYDPVSKSNTELTQDAVKETELEFSQHSLNEQNGAMSNETMLESWEVASLCFTVYFQYEGVKEKLGATAVLPTEPGSNPDTDHTDLRHLCVMSMEIIALTRPSFPVPEPQFDAV</sequence>
<reference evidence="3" key="1">
    <citation type="submission" date="2022-11" db="UniProtKB">
        <authorList>
            <consortium name="WormBaseParasite"/>
        </authorList>
    </citation>
    <scope>IDENTIFICATION</scope>
</reference>
<organism evidence="2 3">
    <name type="scientific">Parascaris equorum</name>
    <name type="common">Equine roundworm</name>
    <dbReference type="NCBI Taxonomy" id="6256"/>
    <lineage>
        <taxon>Eukaryota</taxon>
        <taxon>Metazoa</taxon>
        <taxon>Ecdysozoa</taxon>
        <taxon>Nematoda</taxon>
        <taxon>Chromadorea</taxon>
        <taxon>Rhabditida</taxon>
        <taxon>Spirurina</taxon>
        <taxon>Ascaridomorpha</taxon>
        <taxon>Ascaridoidea</taxon>
        <taxon>Ascarididae</taxon>
        <taxon>Parascaris</taxon>
    </lineage>
</organism>
<feature type="compositionally biased region" description="Polar residues" evidence="1">
    <location>
        <begin position="22"/>
        <end position="33"/>
    </location>
</feature>
<feature type="compositionally biased region" description="Basic and acidic residues" evidence="1">
    <location>
        <begin position="1"/>
        <end position="21"/>
    </location>
</feature>
<evidence type="ECO:0000313" key="2">
    <source>
        <dbReference type="Proteomes" id="UP000887564"/>
    </source>
</evidence>
<evidence type="ECO:0000313" key="3">
    <source>
        <dbReference type="WBParaSite" id="PEQ_0000914701-mRNA-1"/>
    </source>
</evidence>
<dbReference type="AlphaFoldDB" id="A0A914RS69"/>
<proteinExistence type="predicted"/>
<accession>A0A914RS69</accession>
<name>A0A914RS69_PAREQ</name>
<protein>
    <submittedName>
        <fullName evidence="3">Uncharacterized protein</fullName>
    </submittedName>
</protein>
<dbReference type="Proteomes" id="UP000887564">
    <property type="component" value="Unplaced"/>
</dbReference>
<keyword evidence="2" id="KW-1185">Reference proteome</keyword>
<feature type="region of interest" description="Disordered" evidence="1">
    <location>
        <begin position="1"/>
        <end position="46"/>
    </location>
</feature>
<evidence type="ECO:0000256" key="1">
    <source>
        <dbReference type="SAM" id="MobiDB-lite"/>
    </source>
</evidence>
<dbReference type="WBParaSite" id="PEQ_0000914701-mRNA-1">
    <property type="protein sequence ID" value="PEQ_0000914701-mRNA-1"/>
    <property type="gene ID" value="PEQ_0000914701"/>
</dbReference>